<dbReference type="PROSITE" id="PS51703">
    <property type="entry name" value="DZF"/>
    <property type="match status" value="1"/>
</dbReference>
<evidence type="ECO:0000256" key="4">
    <source>
        <dbReference type="ARBA" id="ARBA00023159"/>
    </source>
</evidence>
<feature type="non-terminal residue" evidence="8">
    <location>
        <position position="269"/>
    </location>
</feature>
<feature type="compositionally biased region" description="Polar residues" evidence="7">
    <location>
        <begin position="209"/>
        <end position="224"/>
    </location>
</feature>
<gene>
    <name evidence="8" type="ORF">PACLA_8A024197</name>
</gene>
<dbReference type="GO" id="GO:0071013">
    <property type="term" value="C:catalytic step 2 spliceosome"/>
    <property type="evidence" value="ECO:0007669"/>
    <property type="project" value="TreeGrafter"/>
</dbReference>
<protein>
    <submittedName>
        <fullName evidence="8">Interleukin enhancer-binding factor 2 homolog</fullName>
    </submittedName>
</protein>
<evidence type="ECO:0000313" key="8">
    <source>
        <dbReference type="EMBL" id="CAB4032005.1"/>
    </source>
</evidence>
<sequence>EHIQQVADRILSGLGEPTLGLEDVALQVNEGGFNLSSGGVVVRILITTLPKNLREAKADTHVDVKLLEGALATIRHSRWFEENAFHTTVRILVRIMKDMKNRFNTTGLQALTPWLIDLLAHRATVSVSNEPVTINVAFRSELSLREVRSKLQGPISSLEISKNYYTKKQNTGKFSESDSIKGERTVSPKIEKLSIKNFVTVNAPKSNASKTVNPIQTGGENGSQRTKETAPRRVGFVSVQPTNVATPVAMTTVSTTAQPRAVTTLRQCL</sequence>
<dbReference type="GO" id="GO:0045893">
    <property type="term" value="P:positive regulation of DNA-templated transcription"/>
    <property type="evidence" value="ECO:0007669"/>
    <property type="project" value="TreeGrafter"/>
</dbReference>
<dbReference type="GO" id="GO:0003677">
    <property type="term" value="F:DNA binding"/>
    <property type="evidence" value="ECO:0007669"/>
    <property type="project" value="UniProtKB-KW"/>
</dbReference>
<dbReference type="InterPro" id="IPR043519">
    <property type="entry name" value="NT_sf"/>
</dbReference>
<keyword evidence="4" id="KW-0010">Activator</keyword>
<name>A0A7D9LDR5_PARCT</name>
<dbReference type="InterPro" id="IPR006561">
    <property type="entry name" value="DZF_dom"/>
</dbReference>
<dbReference type="InterPro" id="IPR049401">
    <property type="entry name" value="DZF_dom_N"/>
</dbReference>
<evidence type="ECO:0000256" key="3">
    <source>
        <dbReference type="ARBA" id="ARBA00023125"/>
    </source>
</evidence>
<evidence type="ECO:0000256" key="5">
    <source>
        <dbReference type="ARBA" id="ARBA00023163"/>
    </source>
</evidence>
<evidence type="ECO:0000256" key="2">
    <source>
        <dbReference type="ARBA" id="ARBA00023015"/>
    </source>
</evidence>
<dbReference type="Pfam" id="PF07528">
    <property type="entry name" value="DZF_N"/>
    <property type="match status" value="1"/>
</dbReference>
<dbReference type="InterPro" id="IPR049402">
    <property type="entry name" value="DZF_dom_C"/>
</dbReference>
<evidence type="ECO:0000256" key="6">
    <source>
        <dbReference type="ARBA" id="ARBA00023242"/>
    </source>
</evidence>
<proteinExistence type="predicted"/>
<accession>A0A7D9LDR5</accession>
<dbReference type="AlphaFoldDB" id="A0A7D9LDR5"/>
<dbReference type="EMBL" id="CACRXK020018046">
    <property type="protein sequence ID" value="CAB4032005.1"/>
    <property type="molecule type" value="Genomic_DNA"/>
</dbReference>
<keyword evidence="9" id="KW-1185">Reference proteome</keyword>
<feature type="region of interest" description="Disordered" evidence="7">
    <location>
        <begin position="209"/>
        <end position="231"/>
    </location>
</feature>
<dbReference type="Proteomes" id="UP001152795">
    <property type="component" value="Unassembled WGS sequence"/>
</dbReference>
<organism evidence="8 9">
    <name type="scientific">Paramuricea clavata</name>
    <name type="common">Red gorgonian</name>
    <name type="synonym">Violescent sea-whip</name>
    <dbReference type="NCBI Taxonomy" id="317549"/>
    <lineage>
        <taxon>Eukaryota</taxon>
        <taxon>Metazoa</taxon>
        <taxon>Cnidaria</taxon>
        <taxon>Anthozoa</taxon>
        <taxon>Octocorallia</taxon>
        <taxon>Malacalcyonacea</taxon>
        <taxon>Plexauridae</taxon>
        <taxon>Paramuricea</taxon>
    </lineage>
</organism>
<dbReference type="OrthoDB" id="5775647at2759"/>
<dbReference type="GO" id="GO:0003725">
    <property type="term" value="F:double-stranded RNA binding"/>
    <property type="evidence" value="ECO:0007669"/>
    <property type="project" value="TreeGrafter"/>
</dbReference>
<dbReference type="Pfam" id="PF20965">
    <property type="entry name" value="DZF_C"/>
    <property type="match status" value="1"/>
</dbReference>
<keyword evidence="6" id="KW-0539">Nucleus</keyword>
<reference evidence="8" key="1">
    <citation type="submission" date="2020-04" db="EMBL/GenBank/DDBJ databases">
        <authorList>
            <person name="Alioto T."/>
            <person name="Alioto T."/>
            <person name="Gomez Garrido J."/>
        </authorList>
    </citation>
    <scope>NUCLEOTIDE SEQUENCE</scope>
    <source>
        <strain evidence="8">A484AB</strain>
    </source>
</reference>
<keyword evidence="5" id="KW-0804">Transcription</keyword>
<evidence type="ECO:0000256" key="7">
    <source>
        <dbReference type="SAM" id="MobiDB-lite"/>
    </source>
</evidence>
<evidence type="ECO:0000256" key="1">
    <source>
        <dbReference type="ARBA" id="ARBA00004123"/>
    </source>
</evidence>
<dbReference type="Gene3D" id="3.30.460.10">
    <property type="entry name" value="Beta Polymerase, domain 2"/>
    <property type="match status" value="1"/>
</dbReference>
<evidence type="ECO:0000313" key="9">
    <source>
        <dbReference type="Proteomes" id="UP001152795"/>
    </source>
</evidence>
<dbReference type="SMART" id="SM00572">
    <property type="entry name" value="DZF"/>
    <property type="match status" value="1"/>
</dbReference>
<comment type="caution">
    <text evidence="8">The sequence shown here is derived from an EMBL/GenBank/DDBJ whole genome shotgun (WGS) entry which is preliminary data.</text>
</comment>
<dbReference type="InterPro" id="IPR052134">
    <property type="entry name" value="ILF2"/>
</dbReference>
<dbReference type="PANTHER" id="PTHR46447">
    <property type="entry name" value="INTERLEUKIN ENHANCER-BINDING FACTOR"/>
    <property type="match status" value="1"/>
</dbReference>
<comment type="subcellular location">
    <subcellularLocation>
        <location evidence="1">Nucleus</location>
    </subcellularLocation>
</comment>
<keyword evidence="2" id="KW-0805">Transcription regulation</keyword>
<dbReference type="PANTHER" id="PTHR46447:SF1">
    <property type="entry name" value="INTERLEUKIN ENHANCER-BINDING FACTOR 2"/>
    <property type="match status" value="1"/>
</dbReference>
<keyword evidence="3" id="KW-0238">DNA-binding</keyword>